<gene>
    <name evidence="3" type="ORF">LSP00402_LOCUS20218</name>
    <name evidence="4" type="ORF">LSP00402_LOCUS20219</name>
</gene>
<dbReference type="AlphaFoldDB" id="A0A7S2U170"/>
<accession>A0A7S2U170</accession>
<evidence type="ECO:0000256" key="1">
    <source>
        <dbReference type="SAM" id="MobiDB-lite"/>
    </source>
</evidence>
<feature type="transmembrane region" description="Helical" evidence="2">
    <location>
        <begin position="207"/>
        <end position="229"/>
    </location>
</feature>
<evidence type="ECO:0000256" key="2">
    <source>
        <dbReference type="SAM" id="Phobius"/>
    </source>
</evidence>
<feature type="transmembrane region" description="Helical" evidence="2">
    <location>
        <begin position="16"/>
        <end position="39"/>
    </location>
</feature>
<keyword evidence="2" id="KW-1133">Transmembrane helix</keyword>
<name>A0A7S2U170_9EUKA</name>
<dbReference type="EMBL" id="HBHP01032826">
    <property type="protein sequence ID" value="CAD9776213.1"/>
    <property type="molecule type" value="Transcribed_RNA"/>
</dbReference>
<feature type="region of interest" description="Disordered" evidence="1">
    <location>
        <begin position="313"/>
        <end position="333"/>
    </location>
</feature>
<feature type="transmembrane region" description="Helical" evidence="2">
    <location>
        <begin position="255"/>
        <end position="279"/>
    </location>
</feature>
<evidence type="ECO:0000313" key="3">
    <source>
        <dbReference type="EMBL" id="CAD9776213.1"/>
    </source>
</evidence>
<keyword evidence="2" id="KW-0812">Transmembrane</keyword>
<feature type="transmembrane region" description="Helical" evidence="2">
    <location>
        <begin position="85"/>
        <end position="106"/>
    </location>
</feature>
<keyword evidence="2" id="KW-0472">Membrane</keyword>
<evidence type="ECO:0000313" key="4">
    <source>
        <dbReference type="EMBL" id="CAD9776214.1"/>
    </source>
</evidence>
<feature type="transmembrane region" description="Helical" evidence="2">
    <location>
        <begin position="151"/>
        <end position="171"/>
    </location>
</feature>
<sequence>MAVENSCESDYLYSKYIAEFWCTNACLWIAIAGVFGVYLTSRRYGYGTGAITATATTTTTTTSSSSGTGGKITKRKKTVSSSSRLSIFISQPGNTLFFNITLVGLFGAMAHGSQIRLWEALETATLEHFTVLVALLSSSMGWGFRLKQPVVFWVKLSLIQMLLLSPFLYFGNVAFELATALAVAVTQVSMVKIWMGHRALWERYPRILIIGAQVSVVVCVVVDMMEMWLGCEWEVELDYNDNVLNDPNLHNHLHAASLVFMGIAMYLASVFLDFAFFALKDTAIRLHWMCGVPYVVTVAKNYGKAAAAGGAAAAGAGGGGGNTSADDKLDHAA</sequence>
<feature type="transmembrane region" description="Helical" evidence="2">
    <location>
        <begin position="126"/>
        <end position="144"/>
    </location>
</feature>
<feature type="transmembrane region" description="Helical" evidence="2">
    <location>
        <begin position="177"/>
        <end position="195"/>
    </location>
</feature>
<dbReference type="EMBL" id="HBHP01032827">
    <property type="protein sequence ID" value="CAD9776214.1"/>
    <property type="molecule type" value="Transcribed_RNA"/>
</dbReference>
<proteinExistence type="predicted"/>
<reference evidence="3" key="1">
    <citation type="submission" date="2021-01" db="EMBL/GenBank/DDBJ databases">
        <authorList>
            <person name="Corre E."/>
            <person name="Pelletier E."/>
            <person name="Niang G."/>
            <person name="Scheremetjew M."/>
            <person name="Finn R."/>
            <person name="Kale V."/>
            <person name="Holt S."/>
            <person name="Cochrane G."/>
            <person name="Meng A."/>
            <person name="Brown T."/>
            <person name="Cohen L."/>
        </authorList>
    </citation>
    <scope>NUCLEOTIDE SEQUENCE</scope>
    <source>
        <strain evidence="3">CCMP622</strain>
    </source>
</reference>
<protein>
    <submittedName>
        <fullName evidence="3">Uncharacterized protein</fullName>
    </submittedName>
</protein>
<organism evidence="3">
    <name type="scientific">Lotharella oceanica</name>
    <dbReference type="NCBI Taxonomy" id="641309"/>
    <lineage>
        <taxon>Eukaryota</taxon>
        <taxon>Sar</taxon>
        <taxon>Rhizaria</taxon>
        <taxon>Cercozoa</taxon>
        <taxon>Chlorarachniophyceae</taxon>
        <taxon>Lotharella</taxon>
    </lineage>
</organism>